<dbReference type="AlphaFoldDB" id="A2GJX8"/>
<reference evidence="1" key="2">
    <citation type="journal article" date="2007" name="Science">
        <title>Draft genome sequence of the sexually transmitted pathogen Trichomonas vaginalis.</title>
        <authorList>
            <person name="Carlton J.M."/>
            <person name="Hirt R.P."/>
            <person name="Silva J.C."/>
            <person name="Delcher A.L."/>
            <person name="Schatz M."/>
            <person name="Zhao Q."/>
            <person name="Wortman J.R."/>
            <person name="Bidwell S.L."/>
            <person name="Alsmark U.C.M."/>
            <person name="Besteiro S."/>
            <person name="Sicheritz-Ponten T."/>
            <person name="Noel C.J."/>
            <person name="Dacks J.B."/>
            <person name="Foster P.G."/>
            <person name="Simillion C."/>
            <person name="Van de Peer Y."/>
            <person name="Miranda-Saavedra D."/>
            <person name="Barton G.J."/>
            <person name="Westrop G.D."/>
            <person name="Mueller S."/>
            <person name="Dessi D."/>
            <person name="Fiori P.L."/>
            <person name="Ren Q."/>
            <person name="Paulsen I."/>
            <person name="Zhang H."/>
            <person name="Bastida-Corcuera F.D."/>
            <person name="Simoes-Barbosa A."/>
            <person name="Brown M.T."/>
            <person name="Hayes R.D."/>
            <person name="Mukherjee M."/>
            <person name="Okumura C.Y."/>
            <person name="Schneider R."/>
            <person name="Smith A.J."/>
            <person name="Vanacova S."/>
            <person name="Villalvazo M."/>
            <person name="Haas B.J."/>
            <person name="Pertea M."/>
            <person name="Feldblyum T.V."/>
            <person name="Utterback T.R."/>
            <person name="Shu C.L."/>
            <person name="Osoegawa K."/>
            <person name="de Jong P.J."/>
            <person name="Hrdy I."/>
            <person name="Horvathova L."/>
            <person name="Zubacova Z."/>
            <person name="Dolezal P."/>
            <person name="Malik S.B."/>
            <person name="Logsdon J.M. Jr."/>
            <person name="Henze K."/>
            <person name="Gupta A."/>
            <person name="Wang C.C."/>
            <person name="Dunne R.L."/>
            <person name="Upcroft J.A."/>
            <person name="Upcroft P."/>
            <person name="White O."/>
            <person name="Salzberg S.L."/>
            <person name="Tang P."/>
            <person name="Chiu C.-H."/>
            <person name="Lee Y.-S."/>
            <person name="Embley T.M."/>
            <person name="Coombs G.H."/>
            <person name="Mottram J.C."/>
            <person name="Tachezy J."/>
            <person name="Fraser-Liggett C.M."/>
            <person name="Johnson P.J."/>
        </authorList>
    </citation>
    <scope>NUCLEOTIDE SEQUENCE [LARGE SCALE GENOMIC DNA]</scope>
    <source>
        <strain evidence="1">G3</strain>
    </source>
</reference>
<gene>
    <name evidence="1" type="ORF">TVAG_484810</name>
</gene>
<dbReference type="VEuPathDB" id="TrichDB:TVAG_484810"/>
<dbReference type="KEGG" id="tva:4740169"/>
<keyword evidence="2" id="KW-1185">Reference proteome</keyword>
<dbReference type="VEuPathDB" id="TrichDB:TVAGG3_0094820"/>
<evidence type="ECO:0000313" key="2">
    <source>
        <dbReference type="Proteomes" id="UP000001542"/>
    </source>
</evidence>
<dbReference type="EMBL" id="DS116615">
    <property type="protein sequence ID" value="EAX82539.1"/>
    <property type="molecule type" value="Genomic_DNA"/>
</dbReference>
<dbReference type="InParanoid" id="A2GJX8"/>
<dbReference type="RefSeq" id="XP_001295469.1">
    <property type="nucleotide sequence ID" value="XM_001295468.1"/>
</dbReference>
<name>A2GJX8_TRIV3</name>
<proteinExistence type="predicted"/>
<reference evidence="1" key="1">
    <citation type="submission" date="2006-10" db="EMBL/GenBank/DDBJ databases">
        <authorList>
            <person name="Amadeo P."/>
            <person name="Zhao Q."/>
            <person name="Wortman J."/>
            <person name="Fraser-Liggett C."/>
            <person name="Carlton J."/>
        </authorList>
    </citation>
    <scope>NUCLEOTIDE SEQUENCE</scope>
    <source>
        <strain evidence="1">G3</strain>
    </source>
</reference>
<dbReference type="Proteomes" id="UP000001542">
    <property type="component" value="Unassembled WGS sequence"/>
</dbReference>
<organism evidence="1 2">
    <name type="scientific">Trichomonas vaginalis (strain ATCC PRA-98 / G3)</name>
    <dbReference type="NCBI Taxonomy" id="412133"/>
    <lineage>
        <taxon>Eukaryota</taxon>
        <taxon>Metamonada</taxon>
        <taxon>Parabasalia</taxon>
        <taxon>Trichomonadida</taxon>
        <taxon>Trichomonadidae</taxon>
        <taxon>Trichomonas</taxon>
    </lineage>
</organism>
<accession>A2GJX8</accession>
<sequence length="591" mass="64526">MLLALTQCQSTSTACPSPHATSTHFSRAHCTRATVTTHTAYVTHMSQWNNTPFCSCACGISCTVFSKGMHEMLSSSLNATISEPYYNFSSTEQQSHTFTIDCNPSVLTNIRATQDYVPSGGSSKQWNQLFDGPIISLYVYQPPTTFTRDNAQLGIFTITWDFVYSGPCTNKAKTLMNDWIASDCAIVSGDVGEKKYVSQLNLSRTTAGSVERMRGRLEVMKSGASRKGMLRCGDNMFSLYTEKDATNRYPSFRGQYMKNMLSGIKDGLIREQASNVIRSSVAFGSVDNKTDDFSVTTVAAKNDLISLFETNTMINGTYFDATDSIGARVTSNDEYGIFSVPDGNNILADVFVRDTTTVEPGIYCSCSSYVPRNDISVVYYPDSTKCLVAASSSDVFTMVVPFYRYWDSVSFPSAKDTNAMQTFSFNRVIALVGQAVPEKGAKDTDCTQVAGFDTGDMVAEGTYNQTARTMKAVDGPLSCCIKNSMPVTIPPEVEKFDEIKGKYTQLMRDQAQEDGLFQSIISWGKSKLASIGKAAVQAFAEGEENSMKNFTFVGVGGSTGKGIRGGTLGAAENTYVVVEQNKKLDGPYVQM</sequence>
<evidence type="ECO:0000313" key="1">
    <source>
        <dbReference type="EMBL" id="EAX82539.1"/>
    </source>
</evidence>
<protein>
    <submittedName>
        <fullName evidence="1">Uncharacterized protein</fullName>
    </submittedName>
</protein>